<evidence type="ECO:0000256" key="3">
    <source>
        <dbReference type="RuleBase" id="RU000489"/>
    </source>
</evidence>
<dbReference type="Proteomes" id="UP001209878">
    <property type="component" value="Unassembled WGS sequence"/>
</dbReference>
<keyword evidence="1 3" id="KW-0378">Hydrolase</keyword>
<evidence type="ECO:0000313" key="7">
    <source>
        <dbReference type="Proteomes" id="UP001209878"/>
    </source>
</evidence>
<sequence>MGTANMTAMLQSRATRERFVRTSVRFMRKRNFDGLDLDFEFPGNRGSPSRDKARFTLLTKELSRAFKRESRLSGKQQLILSATVAADQNTTRRAYQISGICK</sequence>
<protein>
    <recommendedName>
        <fullName evidence="5">GH18 domain-containing protein</fullName>
    </recommendedName>
</protein>
<dbReference type="InterPro" id="IPR050314">
    <property type="entry name" value="Glycosyl_Hydrlase_18"/>
</dbReference>
<evidence type="ECO:0000259" key="5">
    <source>
        <dbReference type="PROSITE" id="PS51910"/>
    </source>
</evidence>
<evidence type="ECO:0000256" key="2">
    <source>
        <dbReference type="ARBA" id="ARBA00023295"/>
    </source>
</evidence>
<evidence type="ECO:0000256" key="1">
    <source>
        <dbReference type="ARBA" id="ARBA00022801"/>
    </source>
</evidence>
<comment type="similarity">
    <text evidence="4">Belongs to the glycosyl hydrolase 18 family.</text>
</comment>
<dbReference type="GO" id="GO:0006032">
    <property type="term" value="P:chitin catabolic process"/>
    <property type="evidence" value="ECO:0007669"/>
    <property type="project" value="TreeGrafter"/>
</dbReference>
<dbReference type="PROSITE" id="PS51910">
    <property type="entry name" value="GH18_2"/>
    <property type="match status" value="1"/>
</dbReference>
<organism evidence="6 7">
    <name type="scientific">Ridgeia piscesae</name>
    <name type="common">Tubeworm</name>
    <dbReference type="NCBI Taxonomy" id="27915"/>
    <lineage>
        <taxon>Eukaryota</taxon>
        <taxon>Metazoa</taxon>
        <taxon>Spiralia</taxon>
        <taxon>Lophotrochozoa</taxon>
        <taxon>Annelida</taxon>
        <taxon>Polychaeta</taxon>
        <taxon>Sedentaria</taxon>
        <taxon>Canalipalpata</taxon>
        <taxon>Sabellida</taxon>
        <taxon>Siboglinidae</taxon>
        <taxon>Ridgeia</taxon>
    </lineage>
</organism>
<keyword evidence="7" id="KW-1185">Reference proteome</keyword>
<name>A0AAD9KPJ4_RIDPI</name>
<dbReference type="GO" id="GO:0004568">
    <property type="term" value="F:chitinase activity"/>
    <property type="evidence" value="ECO:0007669"/>
    <property type="project" value="TreeGrafter"/>
</dbReference>
<dbReference type="Pfam" id="PF00704">
    <property type="entry name" value="Glyco_hydro_18"/>
    <property type="match status" value="1"/>
</dbReference>
<gene>
    <name evidence="6" type="ORF">NP493_747g01032</name>
</gene>
<dbReference type="PROSITE" id="PS01095">
    <property type="entry name" value="GH18_1"/>
    <property type="match status" value="1"/>
</dbReference>
<dbReference type="SUPFAM" id="SSF51445">
    <property type="entry name" value="(Trans)glycosidases"/>
    <property type="match status" value="1"/>
</dbReference>
<keyword evidence="2 3" id="KW-0326">Glycosidase</keyword>
<evidence type="ECO:0000313" key="6">
    <source>
        <dbReference type="EMBL" id="KAK2175171.1"/>
    </source>
</evidence>
<dbReference type="AlphaFoldDB" id="A0AAD9KPJ4"/>
<dbReference type="Gene3D" id="3.20.20.80">
    <property type="entry name" value="Glycosidases"/>
    <property type="match status" value="1"/>
</dbReference>
<dbReference type="EMBL" id="JAODUO010000746">
    <property type="protein sequence ID" value="KAK2175171.1"/>
    <property type="molecule type" value="Genomic_DNA"/>
</dbReference>
<dbReference type="InterPro" id="IPR001579">
    <property type="entry name" value="Glyco_hydro_18_chit_AS"/>
</dbReference>
<dbReference type="InterPro" id="IPR017853">
    <property type="entry name" value="GH"/>
</dbReference>
<dbReference type="PANTHER" id="PTHR11177">
    <property type="entry name" value="CHITINASE"/>
    <property type="match status" value="1"/>
</dbReference>
<evidence type="ECO:0000256" key="4">
    <source>
        <dbReference type="RuleBase" id="RU004453"/>
    </source>
</evidence>
<proteinExistence type="inferred from homology"/>
<dbReference type="PANTHER" id="PTHR11177:SF317">
    <property type="entry name" value="CHITINASE 12-RELATED"/>
    <property type="match status" value="1"/>
</dbReference>
<comment type="caution">
    <text evidence="6">The sequence shown here is derived from an EMBL/GenBank/DDBJ whole genome shotgun (WGS) entry which is preliminary data.</text>
</comment>
<dbReference type="InterPro" id="IPR001223">
    <property type="entry name" value="Glyco_hydro18_cat"/>
</dbReference>
<feature type="domain" description="GH18" evidence="5">
    <location>
        <begin position="1"/>
        <end position="102"/>
    </location>
</feature>
<reference evidence="6" key="1">
    <citation type="journal article" date="2023" name="Mol. Biol. Evol.">
        <title>Third-Generation Sequencing Reveals the Adaptive Role of the Epigenome in Three Deep-Sea Polychaetes.</title>
        <authorList>
            <person name="Perez M."/>
            <person name="Aroh O."/>
            <person name="Sun Y."/>
            <person name="Lan Y."/>
            <person name="Juniper S.K."/>
            <person name="Young C.R."/>
            <person name="Angers B."/>
            <person name="Qian P.Y."/>
        </authorList>
    </citation>
    <scope>NUCLEOTIDE SEQUENCE</scope>
    <source>
        <strain evidence="6">R07B-5</strain>
    </source>
</reference>
<dbReference type="GO" id="GO:0005576">
    <property type="term" value="C:extracellular region"/>
    <property type="evidence" value="ECO:0007669"/>
    <property type="project" value="TreeGrafter"/>
</dbReference>
<dbReference type="GO" id="GO:0008061">
    <property type="term" value="F:chitin binding"/>
    <property type="evidence" value="ECO:0007669"/>
    <property type="project" value="TreeGrafter"/>
</dbReference>
<accession>A0AAD9KPJ4</accession>
<dbReference type="GO" id="GO:0005975">
    <property type="term" value="P:carbohydrate metabolic process"/>
    <property type="evidence" value="ECO:0007669"/>
    <property type="project" value="InterPro"/>
</dbReference>